<comment type="similarity">
    <text evidence="3">Belongs to the internalin family.</text>
</comment>
<gene>
    <name evidence="11" type="ORF">HB897_11205</name>
</gene>
<evidence type="ECO:0000256" key="6">
    <source>
        <dbReference type="ARBA" id="ARBA00022614"/>
    </source>
</evidence>
<sequence length="364" mass="39906">MKKFVLTTIACTALISFSPLGDQIEANASTSINNVTNTQIKNLQVSPPAAVNEIFPDDALSYKIAQKLGVSEDTVVTQDQLNTITELVYVDFGVEDLTGMEYLSNLNTLNLSQNNISNLDSLANLSNLEVLSLNSNKITNLTALMNLPKLNDLELGINQISTLPSFENLTNLEILNLSSNQLDDISELKTAPGLTNLSVSSNNITDISVVSELDQLQVFYCDYNEITSLEGFRDNTTLTDLSASFNKIMDITPLSSIPTLRSLTIEVNQISDFSSLENQLLTTFDATGQEVYLPSVALGESTDIVIKDNKGATLTDWVWHTPGTYENNTLIWENAGNNSAYFVNNVYPEFPSVTVDVYQTVTPN</sequence>
<dbReference type="InterPro" id="IPR003591">
    <property type="entry name" value="Leu-rich_rpt_typical-subtyp"/>
</dbReference>
<keyword evidence="5" id="KW-0964">Secreted</keyword>
<feature type="signal peptide" evidence="9">
    <location>
        <begin position="1"/>
        <end position="21"/>
    </location>
</feature>
<evidence type="ECO:0000256" key="2">
    <source>
        <dbReference type="ARBA" id="ARBA00004613"/>
    </source>
</evidence>
<dbReference type="PROSITE" id="PS51450">
    <property type="entry name" value="LRR"/>
    <property type="match status" value="6"/>
</dbReference>
<comment type="caution">
    <text evidence="11">The sequence shown here is derived from an EMBL/GenBank/DDBJ whole genome shotgun (WGS) entry which is preliminary data.</text>
</comment>
<dbReference type="Gene3D" id="3.80.10.10">
    <property type="entry name" value="Ribonuclease Inhibitor"/>
    <property type="match status" value="1"/>
</dbReference>
<feature type="chain" id="PRO_5038755134" evidence="9">
    <location>
        <begin position="22"/>
        <end position="364"/>
    </location>
</feature>
<dbReference type="Proteomes" id="UP000523362">
    <property type="component" value="Unassembled WGS sequence"/>
</dbReference>
<dbReference type="SMART" id="SM00364">
    <property type="entry name" value="LRR_BAC"/>
    <property type="match status" value="5"/>
</dbReference>
<evidence type="ECO:0000256" key="4">
    <source>
        <dbReference type="ARBA" id="ARBA00022490"/>
    </source>
</evidence>
<feature type="domain" description="Internalin N-terminal" evidence="10">
    <location>
        <begin position="43"/>
        <end position="82"/>
    </location>
</feature>
<proteinExistence type="inferred from homology"/>
<evidence type="ECO:0000256" key="1">
    <source>
        <dbReference type="ARBA" id="ARBA00004496"/>
    </source>
</evidence>
<evidence type="ECO:0000256" key="3">
    <source>
        <dbReference type="ARBA" id="ARBA00009432"/>
    </source>
</evidence>
<dbReference type="InterPro" id="IPR024634">
    <property type="entry name" value="Internalin_N"/>
</dbReference>
<dbReference type="PANTHER" id="PTHR15454:SF69">
    <property type="entry name" value="SERINE_THREONINE-PROTEIN KINASE 11-INTERACTING PROTEIN"/>
    <property type="match status" value="1"/>
</dbReference>
<dbReference type="InterPro" id="IPR025875">
    <property type="entry name" value="Leu-rich_rpt_4"/>
</dbReference>
<dbReference type="InterPro" id="IPR001611">
    <property type="entry name" value="Leu-rich_rpt"/>
</dbReference>
<dbReference type="InterPro" id="IPR014755">
    <property type="entry name" value="Cu-Rt/internalin_Ig-like"/>
</dbReference>
<dbReference type="EMBL" id="JAARRG010000008">
    <property type="protein sequence ID" value="MBC1486793.1"/>
    <property type="molecule type" value="Genomic_DNA"/>
</dbReference>
<reference evidence="11 12" key="1">
    <citation type="submission" date="2020-03" db="EMBL/GenBank/DDBJ databases">
        <title>Soil Listeria distribution.</title>
        <authorList>
            <person name="Liao J."/>
            <person name="Wiedmann M."/>
        </authorList>
    </citation>
    <scope>NUCLEOTIDE SEQUENCE [LARGE SCALE GENOMIC DNA]</scope>
    <source>
        <strain evidence="11 12">FSL L7-1560</strain>
    </source>
</reference>
<dbReference type="AlphaFoldDB" id="A0A7X0X3K8"/>
<evidence type="ECO:0000259" key="10">
    <source>
        <dbReference type="Pfam" id="PF12354"/>
    </source>
</evidence>
<dbReference type="RefSeq" id="WP_185383944.1">
    <property type="nucleotide sequence ID" value="NZ_JAARRG010000008.1"/>
</dbReference>
<protein>
    <submittedName>
        <fullName evidence="11">Leucine-rich repeat domain-containing protein</fullName>
    </submittedName>
</protein>
<keyword evidence="7 9" id="KW-0732">Signal</keyword>
<dbReference type="PRINTS" id="PR00019">
    <property type="entry name" value="LEURICHRPT"/>
</dbReference>
<evidence type="ECO:0000256" key="8">
    <source>
        <dbReference type="ARBA" id="ARBA00022737"/>
    </source>
</evidence>
<dbReference type="Pfam" id="PF12354">
    <property type="entry name" value="Internalin_N"/>
    <property type="match status" value="1"/>
</dbReference>
<dbReference type="InterPro" id="IPR032675">
    <property type="entry name" value="LRR_dom_sf"/>
</dbReference>
<evidence type="ECO:0000313" key="11">
    <source>
        <dbReference type="EMBL" id="MBC1486793.1"/>
    </source>
</evidence>
<dbReference type="SUPFAM" id="SSF52058">
    <property type="entry name" value="L domain-like"/>
    <property type="match status" value="1"/>
</dbReference>
<keyword evidence="8" id="KW-0677">Repeat</keyword>
<evidence type="ECO:0000256" key="5">
    <source>
        <dbReference type="ARBA" id="ARBA00022525"/>
    </source>
</evidence>
<accession>A0A7X0X3K8</accession>
<keyword evidence="4" id="KW-0963">Cytoplasm</keyword>
<evidence type="ECO:0000313" key="12">
    <source>
        <dbReference type="Proteomes" id="UP000523362"/>
    </source>
</evidence>
<dbReference type="GO" id="GO:0005576">
    <property type="term" value="C:extracellular region"/>
    <property type="evidence" value="ECO:0007669"/>
    <property type="project" value="UniProtKB-SubCell"/>
</dbReference>
<dbReference type="SMART" id="SM00369">
    <property type="entry name" value="LRR_TYP"/>
    <property type="match status" value="4"/>
</dbReference>
<keyword evidence="6" id="KW-0433">Leucine-rich repeat</keyword>
<dbReference type="Gene3D" id="2.60.40.1220">
    <property type="match status" value="1"/>
</dbReference>
<evidence type="ECO:0000256" key="9">
    <source>
        <dbReference type="SAM" id="SignalP"/>
    </source>
</evidence>
<name>A0A7X0X3K8_LISSE</name>
<dbReference type="Pfam" id="PF12799">
    <property type="entry name" value="LRR_4"/>
    <property type="match status" value="2"/>
</dbReference>
<dbReference type="SMART" id="SM00365">
    <property type="entry name" value="LRR_SD22"/>
    <property type="match status" value="6"/>
</dbReference>
<evidence type="ECO:0000256" key="7">
    <source>
        <dbReference type="ARBA" id="ARBA00022729"/>
    </source>
</evidence>
<comment type="subcellular location">
    <subcellularLocation>
        <location evidence="1">Cytoplasm</location>
    </subcellularLocation>
    <subcellularLocation>
        <location evidence="2">Secreted</location>
    </subcellularLocation>
</comment>
<organism evidence="11 12">
    <name type="scientific">Listeria seeligeri</name>
    <dbReference type="NCBI Taxonomy" id="1640"/>
    <lineage>
        <taxon>Bacteria</taxon>
        <taxon>Bacillati</taxon>
        <taxon>Bacillota</taxon>
        <taxon>Bacilli</taxon>
        <taxon>Bacillales</taxon>
        <taxon>Listeriaceae</taxon>
        <taxon>Listeria</taxon>
    </lineage>
</organism>
<dbReference type="GO" id="GO:0005737">
    <property type="term" value="C:cytoplasm"/>
    <property type="evidence" value="ECO:0007669"/>
    <property type="project" value="UniProtKB-SubCell"/>
</dbReference>
<dbReference type="PANTHER" id="PTHR15454">
    <property type="entry name" value="NISCHARIN RELATED"/>
    <property type="match status" value="1"/>
</dbReference>